<reference evidence="6" key="1">
    <citation type="submission" date="2017-02" db="UniProtKB">
        <authorList>
            <consortium name="WormBaseParasite"/>
        </authorList>
    </citation>
    <scope>IDENTIFICATION</scope>
</reference>
<dbReference type="GO" id="GO:0000724">
    <property type="term" value="P:double-strand break repair via homologous recombination"/>
    <property type="evidence" value="ECO:0007669"/>
    <property type="project" value="TreeGrafter"/>
</dbReference>
<dbReference type="STRING" id="6280.A0A0N4TX05"/>
<dbReference type="GO" id="GO:0007131">
    <property type="term" value="P:reciprocal meiotic recombination"/>
    <property type="evidence" value="ECO:0007669"/>
    <property type="project" value="TreeGrafter"/>
</dbReference>
<evidence type="ECO:0000256" key="2">
    <source>
        <dbReference type="ARBA" id="ARBA00023242"/>
    </source>
</evidence>
<dbReference type="GO" id="GO:0000723">
    <property type="term" value="P:telomere maintenance"/>
    <property type="evidence" value="ECO:0007669"/>
    <property type="project" value="TreeGrafter"/>
</dbReference>
<dbReference type="SUPFAM" id="SSF52540">
    <property type="entry name" value="P-loop containing nucleoside triphosphate hydrolases"/>
    <property type="match status" value="1"/>
</dbReference>
<dbReference type="PANTHER" id="PTHR46457">
    <property type="entry name" value="DNA REPAIR PROTEIN RAD51 HOMOLOG 4"/>
    <property type="match status" value="1"/>
</dbReference>
<dbReference type="GO" id="GO:0005524">
    <property type="term" value="F:ATP binding"/>
    <property type="evidence" value="ECO:0007669"/>
    <property type="project" value="InterPro"/>
</dbReference>
<dbReference type="PROSITE" id="PS50162">
    <property type="entry name" value="RECA_2"/>
    <property type="match status" value="1"/>
</dbReference>
<protein>
    <submittedName>
        <fullName evidence="6">RECA_2 domain-containing protein</fullName>
    </submittedName>
</protein>
<evidence type="ECO:0000313" key="6">
    <source>
        <dbReference type="WBParaSite" id="BPAG_0001348201-mRNA-1"/>
    </source>
</evidence>
<evidence type="ECO:0000259" key="3">
    <source>
        <dbReference type="PROSITE" id="PS50162"/>
    </source>
</evidence>
<keyword evidence="2" id="KW-0539">Nucleus</keyword>
<evidence type="ECO:0000313" key="5">
    <source>
        <dbReference type="Proteomes" id="UP000278627"/>
    </source>
</evidence>
<comment type="subcellular location">
    <subcellularLocation>
        <location evidence="1">Nucleus</location>
    </subcellularLocation>
</comment>
<dbReference type="GO" id="GO:0140664">
    <property type="term" value="F:ATP-dependent DNA damage sensor activity"/>
    <property type="evidence" value="ECO:0007669"/>
    <property type="project" value="InterPro"/>
</dbReference>
<dbReference type="InterPro" id="IPR020588">
    <property type="entry name" value="RecA_ATP-bd"/>
</dbReference>
<dbReference type="Gene3D" id="3.40.50.300">
    <property type="entry name" value="P-loop containing nucleotide triphosphate hydrolases"/>
    <property type="match status" value="1"/>
</dbReference>
<gene>
    <name evidence="4" type="ORF">BPAG_LOCUS13410</name>
</gene>
<evidence type="ECO:0000256" key="1">
    <source>
        <dbReference type="ARBA" id="ARBA00004123"/>
    </source>
</evidence>
<dbReference type="Pfam" id="PF08423">
    <property type="entry name" value="Rad51"/>
    <property type="match status" value="1"/>
</dbReference>
<dbReference type="GO" id="GO:0003697">
    <property type="term" value="F:single-stranded DNA binding"/>
    <property type="evidence" value="ECO:0007669"/>
    <property type="project" value="TreeGrafter"/>
</dbReference>
<dbReference type="InterPro" id="IPR013632">
    <property type="entry name" value="Rad51_C"/>
</dbReference>
<proteinExistence type="predicted"/>
<name>A0A0N4TX05_BRUPA</name>
<dbReference type="GO" id="GO:0000400">
    <property type="term" value="F:four-way junction DNA binding"/>
    <property type="evidence" value="ECO:0007669"/>
    <property type="project" value="TreeGrafter"/>
</dbReference>
<dbReference type="WBParaSite" id="BPAG_0001348201-mRNA-1">
    <property type="protein sequence ID" value="BPAG_0001348201-mRNA-1"/>
    <property type="gene ID" value="BPAG_0001348201"/>
</dbReference>
<dbReference type="InterPro" id="IPR051988">
    <property type="entry name" value="HRR_RAD51_Paralog"/>
</dbReference>
<feature type="domain" description="RecA family profile 1" evidence="3">
    <location>
        <begin position="14"/>
        <end position="122"/>
    </location>
</feature>
<dbReference type="EMBL" id="UZAD01013390">
    <property type="protein sequence ID" value="VDN94595.1"/>
    <property type="molecule type" value="Genomic_DNA"/>
</dbReference>
<dbReference type="GO" id="GO:0042148">
    <property type="term" value="P:DNA strand invasion"/>
    <property type="evidence" value="ECO:0007669"/>
    <property type="project" value="TreeGrafter"/>
</dbReference>
<dbReference type="GO" id="GO:0005657">
    <property type="term" value="C:replication fork"/>
    <property type="evidence" value="ECO:0007669"/>
    <property type="project" value="TreeGrafter"/>
</dbReference>
<dbReference type="GO" id="GO:0033063">
    <property type="term" value="C:Rad51B-Rad51C-Rad51D-XRCC2 complex"/>
    <property type="evidence" value="ECO:0007669"/>
    <property type="project" value="TreeGrafter"/>
</dbReference>
<reference evidence="4 5" key="2">
    <citation type="submission" date="2018-11" db="EMBL/GenBank/DDBJ databases">
        <authorList>
            <consortium name="Pathogen Informatics"/>
        </authorList>
    </citation>
    <scope>NUCLEOTIDE SEQUENCE [LARGE SCALE GENOMIC DNA]</scope>
</reference>
<dbReference type="GO" id="GO:0005815">
    <property type="term" value="C:microtubule organizing center"/>
    <property type="evidence" value="ECO:0007669"/>
    <property type="project" value="TreeGrafter"/>
</dbReference>
<sequence length="324" mass="36634">MNDDDPEYDEETGLNLFLRLGAPWLMQKTGCPDVDTYLSGGVAKGKLTEFVGNIASGKTQLCLSLIANQLINDEKEQKIVYIDTNGSFRSSRLLQMLKSRGVQDGNTAKGMLERVFISRTYDEKDLRAVLSDIQNHFCSMYFFAVSENATERSRDDVAGRHLQSGKKCVILTPTVRVIQNLALVLIDSIGAALAFTAWGYFDGGRKIQDEIIAILRYMAHRGCAIVTTNHFVYWRGEPSPSLGKRWIKAVDFRYLLFKLSDSNCYMQIISPNHHKAVDDKVFYKISKKGIDSLTNESHVVQTQYTDAVMTQNWKTIKQIYAQND</sequence>
<dbReference type="Proteomes" id="UP000278627">
    <property type="component" value="Unassembled WGS sequence"/>
</dbReference>
<dbReference type="PANTHER" id="PTHR46457:SF1">
    <property type="entry name" value="DNA REPAIR PROTEIN RAD51 HOMOLOG 4"/>
    <property type="match status" value="1"/>
</dbReference>
<organism evidence="6">
    <name type="scientific">Brugia pahangi</name>
    <name type="common">Filarial nematode worm</name>
    <dbReference type="NCBI Taxonomy" id="6280"/>
    <lineage>
        <taxon>Eukaryota</taxon>
        <taxon>Metazoa</taxon>
        <taxon>Ecdysozoa</taxon>
        <taxon>Nematoda</taxon>
        <taxon>Chromadorea</taxon>
        <taxon>Rhabditida</taxon>
        <taxon>Spirurina</taxon>
        <taxon>Spiruromorpha</taxon>
        <taxon>Filarioidea</taxon>
        <taxon>Onchocercidae</taxon>
        <taxon>Brugia</taxon>
    </lineage>
</organism>
<dbReference type="AlphaFoldDB" id="A0A0N4TX05"/>
<accession>A0A0N4TX05</accession>
<dbReference type="InterPro" id="IPR027417">
    <property type="entry name" value="P-loop_NTPase"/>
</dbReference>
<evidence type="ECO:0000313" key="4">
    <source>
        <dbReference type="EMBL" id="VDN94595.1"/>
    </source>
</evidence>
<keyword evidence="5" id="KW-1185">Reference proteome</keyword>